<evidence type="ECO:0000313" key="2">
    <source>
        <dbReference type="EMBL" id="AXK35607.1"/>
    </source>
</evidence>
<feature type="transmembrane region" description="Helical" evidence="1">
    <location>
        <begin position="72"/>
        <end position="90"/>
    </location>
</feature>
<organism evidence="2 3">
    <name type="scientific">Streptomyces armeniacus</name>
    <dbReference type="NCBI Taxonomy" id="83291"/>
    <lineage>
        <taxon>Bacteria</taxon>
        <taxon>Bacillati</taxon>
        <taxon>Actinomycetota</taxon>
        <taxon>Actinomycetes</taxon>
        <taxon>Kitasatosporales</taxon>
        <taxon>Streptomycetaceae</taxon>
        <taxon>Streptomyces</taxon>
    </lineage>
</organism>
<dbReference type="KEGG" id="sarm:DVA86_26180"/>
<evidence type="ECO:0008006" key="4">
    <source>
        <dbReference type="Google" id="ProtNLM"/>
    </source>
</evidence>
<dbReference type="Proteomes" id="UP000254425">
    <property type="component" value="Chromosome"/>
</dbReference>
<keyword evidence="3" id="KW-1185">Reference proteome</keyword>
<sequence>MAEALAEHTSIAINVAATASCYRFAISPGVRALSRRLERPPDRRRRITAAVVTGLAVLTPAGLAALQTPPSAGPARWLLLAVLALLTWKFSTTDYDLTRPLALQRRARRLLVLLAFGGAVWPPLLLCWLALACGRLHGWQHHAMMPLRLLKAYVAWYVAALLLTGAVSPSAAQDGLLLTLCCVALSHYLKAAWSKARLGPHWWSWSWHNRTHCLIASAYSWGWARFLPPRTATTALRTVQPLNRPLNVAAMAVELSPLLAFSHRWALIASLAATAMFNTVVALTSGILFWENICANVGLALTVATWPRDMSGWPSTLFALALLLLAVADRIWQPWHLGWWDTPFTARIHWEVRTAGGRRLGLYNSFMCPYEREFGRVLGYFLSEEPILHGHLGTVFDHELRDRILDADADPEALARLKQLHGHVHADPAQAGRHLDFLRTTFSRLNSGAPKGPLTGRLRRLKAPGGQLFSWGDLPPYRGDEPVDRIAIRYEERYYRSRTREFVVLTDQPLLELDITPTATEPTRSTRAKDLR</sequence>
<protein>
    <recommendedName>
        <fullName evidence="4">Lipase maturation factor family protein</fullName>
    </recommendedName>
</protein>
<keyword evidence="1" id="KW-0472">Membrane</keyword>
<gene>
    <name evidence="2" type="ORF">DVA86_26180</name>
</gene>
<feature type="transmembrane region" description="Helical" evidence="1">
    <location>
        <begin position="47"/>
        <end position="66"/>
    </location>
</feature>
<evidence type="ECO:0000256" key="1">
    <source>
        <dbReference type="SAM" id="Phobius"/>
    </source>
</evidence>
<reference evidence="2 3" key="1">
    <citation type="submission" date="2018-07" db="EMBL/GenBank/DDBJ databases">
        <title>Draft genome of the type strain Streptomyces armeniacus ATCC 15676.</title>
        <authorList>
            <person name="Labana P."/>
            <person name="Gosse J.T."/>
            <person name="Boddy C.N."/>
        </authorList>
    </citation>
    <scope>NUCLEOTIDE SEQUENCE [LARGE SCALE GENOMIC DNA]</scope>
    <source>
        <strain evidence="2 3">ATCC 15676</strain>
    </source>
</reference>
<feature type="transmembrane region" description="Helical" evidence="1">
    <location>
        <begin position="110"/>
        <end position="131"/>
    </location>
</feature>
<dbReference type="RefSeq" id="WP_208881876.1">
    <property type="nucleotide sequence ID" value="NZ_CP031320.1"/>
</dbReference>
<keyword evidence="1" id="KW-0812">Transmembrane</keyword>
<name>A0A345XVE1_9ACTN</name>
<feature type="transmembrane region" description="Helical" evidence="1">
    <location>
        <begin position="154"/>
        <end position="185"/>
    </location>
</feature>
<dbReference type="AlphaFoldDB" id="A0A345XVE1"/>
<accession>A0A345XVE1</accession>
<feature type="transmembrane region" description="Helical" evidence="1">
    <location>
        <begin position="6"/>
        <end position="26"/>
    </location>
</feature>
<keyword evidence="1" id="KW-1133">Transmembrane helix</keyword>
<feature type="transmembrane region" description="Helical" evidence="1">
    <location>
        <begin position="310"/>
        <end position="328"/>
    </location>
</feature>
<evidence type="ECO:0000313" key="3">
    <source>
        <dbReference type="Proteomes" id="UP000254425"/>
    </source>
</evidence>
<feature type="transmembrane region" description="Helical" evidence="1">
    <location>
        <begin position="265"/>
        <end position="290"/>
    </location>
</feature>
<proteinExistence type="predicted"/>
<dbReference type="EMBL" id="CP031320">
    <property type="protein sequence ID" value="AXK35607.1"/>
    <property type="molecule type" value="Genomic_DNA"/>
</dbReference>